<dbReference type="EMBL" id="KZ303504">
    <property type="protein sequence ID" value="PIA15774.1"/>
    <property type="molecule type" value="Genomic_DNA"/>
</dbReference>
<dbReference type="OrthoDB" id="79687at2759"/>
<dbReference type="SUPFAM" id="SSF48371">
    <property type="entry name" value="ARM repeat"/>
    <property type="match status" value="1"/>
</dbReference>
<feature type="compositionally biased region" description="Low complexity" evidence="1">
    <location>
        <begin position="526"/>
        <end position="535"/>
    </location>
</feature>
<evidence type="ECO:0000313" key="3">
    <source>
        <dbReference type="Proteomes" id="UP000242474"/>
    </source>
</evidence>
<dbReference type="SUPFAM" id="SSF56112">
    <property type="entry name" value="Protein kinase-like (PK-like)"/>
    <property type="match status" value="1"/>
</dbReference>
<reference evidence="2 3" key="1">
    <citation type="journal article" date="2015" name="Genome Biol. Evol.">
        <title>Phylogenomic analyses indicate that early fungi evolved digesting cell walls of algal ancestors of land plants.</title>
        <authorList>
            <person name="Chang Y."/>
            <person name="Wang S."/>
            <person name="Sekimoto S."/>
            <person name="Aerts A.L."/>
            <person name="Choi C."/>
            <person name="Clum A."/>
            <person name="LaButti K.M."/>
            <person name="Lindquist E.A."/>
            <person name="Yee Ngan C."/>
            <person name="Ohm R.A."/>
            <person name="Salamov A.A."/>
            <person name="Grigoriev I.V."/>
            <person name="Spatafora J.W."/>
            <person name="Berbee M.L."/>
        </authorList>
    </citation>
    <scope>NUCLEOTIDE SEQUENCE [LARGE SCALE GENOMIC DNA]</scope>
    <source>
        <strain evidence="2 3">NRRL 1564</strain>
    </source>
</reference>
<evidence type="ECO:0008006" key="4">
    <source>
        <dbReference type="Google" id="ProtNLM"/>
    </source>
</evidence>
<dbReference type="InterPro" id="IPR016024">
    <property type="entry name" value="ARM-type_fold"/>
</dbReference>
<protein>
    <recommendedName>
        <fullName evidence="4">ARM repeat-containing protein</fullName>
    </recommendedName>
</protein>
<dbReference type="Gene3D" id="1.10.510.10">
    <property type="entry name" value="Transferase(Phosphotransferase) domain 1"/>
    <property type="match status" value="1"/>
</dbReference>
<proteinExistence type="predicted"/>
<name>A0A2G5B9T7_COERN</name>
<keyword evidence="3" id="KW-1185">Reference proteome</keyword>
<dbReference type="InterPro" id="IPR011989">
    <property type="entry name" value="ARM-like"/>
</dbReference>
<sequence>MDYSAPELVLDGKRSAAGDVFAIGCLAIAGFSGINMACNGDSAQYQRQLGRLTDSVDRLPVAIQSGVRGMLARNAEQRISLEQIEGSGLFGGDLMETLQRLEALVELPRDQQAAFINRLVQTLPQFSVRVQSRKLLPLLLGMAADPLLQPSALRCVLIISESLESVQFSTRVLPTLTPLISQQLSTQTTLVILGKMKLLQQKAGSAFSHKILPILTTALTSTESIVVDLSLEVLPQITRNLTPSDLRDKILPPLQQIYSRARVLALKLRALEALRGMVEFLDRTSIVDKILPLLQRTKSRDPTIIMGILEMYEEIGVGHLNCQQIATEIMPVLWNHAIDRGLELPQFNRFMQVIQKLSKKIEDEHRRVLEANYRPQKYTLGEKVSENAVDSSSLSVDAGWAWDAPAAEPLSQQEKQHSEMNDMGVEADFVGSSTVDVVAGHGKDLSDFVIPPPKKSVASPLPPSIAQQPMRLQAASNLQSRLGAVKLSSSDGSLRFGATTTPVLSGSATNTSRANNNAVGGFGTMTTPLTPLAPAKSKAASRLSQKHTGGKAEDLGDFDPFA</sequence>
<organism evidence="2 3">
    <name type="scientific">Coemansia reversa (strain ATCC 12441 / NRRL 1564)</name>
    <dbReference type="NCBI Taxonomy" id="763665"/>
    <lineage>
        <taxon>Eukaryota</taxon>
        <taxon>Fungi</taxon>
        <taxon>Fungi incertae sedis</taxon>
        <taxon>Zoopagomycota</taxon>
        <taxon>Kickxellomycotina</taxon>
        <taxon>Kickxellomycetes</taxon>
        <taxon>Kickxellales</taxon>
        <taxon>Kickxellaceae</taxon>
        <taxon>Coemansia</taxon>
    </lineage>
</organism>
<dbReference type="Gene3D" id="1.25.10.10">
    <property type="entry name" value="Leucine-rich Repeat Variant"/>
    <property type="match status" value="1"/>
</dbReference>
<dbReference type="PANTHER" id="PTHR12984">
    <property type="entry name" value="SCY1-RELATED S/T PROTEIN KINASE-LIKE"/>
    <property type="match status" value="1"/>
</dbReference>
<evidence type="ECO:0000313" key="2">
    <source>
        <dbReference type="EMBL" id="PIA15774.1"/>
    </source>
</evidence>
<gene>
    <name evidence="2" type="ORF">COEREDRAFT_81715</name>
</gene>
<dbReference type="PROSITE" id="PS50096">
    <property type="entry name" value="IQ"/>
    <property type="match status" value="1"/>
</dbReference>
<dbReference type="AlphaFoldDB" id="A0A2G5B9T7"/>
<dbReference type="Proteomes" id="UP000242474">
    <property type="component" value="Unassembled WGS sequence"/>
</dbReference>
<dbReference type="STRING" id="763665.A0A2G5B9T7"/>
<dbReference type="InterPro" id="IPR051177">
    <property type="entry name" value="CIK-Related_Protein"/>
</dbReference>
<feature type="region of interest" description="Disordered" evidence="1">
    <location>
        <begin position="525"/>
        <end position="562"/>
    </location>
</feature>
<accession>A0A2G5B9T7</accession>
<evidence type="ECO:0000256" key="1">
    <source>
        <dbReference type="SAM" id="MobiDB-lite"/>
    </source>
</evidence>
<dbReference type="PANTHER" id="PTHR12984:SF6">
    <property type="entry name" value="SCY1-LIKE PROTEIN 2"/>
    <property type="match status" value="1"/>
</dbReference>
<dbReference type="InterPro" id="IPR011009">
    <property type="entry name" value="Kinase-like_dom_sf"/>
</dbReference>